<evidence type="ECO:0000256" key="10">
    <source>
        <dbReference type="SAM" id="Phobius"/>
    </source>
</evidence>
<keyword evidence="3" id="KW-1003">Cell membrane</keyword>
<keyword evidence="9" id="KW-0511">Multifunctional enzyme</keyword>
<keyword evidence="5 9" id="KW-0812">Transmembrane</keyword>
<feature type="transmembrane region" description="Helical" evidence="10">
    <location>
        <begin position="90"/>
        <end position="108"/>
    </location>
</feature>
<dbReference type="GO" id="GO:0006465">
    <property type="term" value="P:signal peptide processing"/>
    <property type="evidence" value="ECO:0007669"/>
    <property type="project" value="TreeGrafter"/>
</dbReference>
<feature type="transmembrane region" description="Helical" evidence="10">
    <location>
        <begin position="12"/>
        <end position="33"/>
    </location>
</feature>
<gene>
    <name evidence="13" type="ORF">GB864_13660</name>
</gene>
<dbReference type="GO" id="GO:0032259">
    <property type="term" value="P:methylation"/>
    <property type="evidence" value="ECO:0007669"/>
    <property type="project" value="UniProtKB-KW"/>
</dbReference>
<evidence type="ECO:0000313" key="14">
    <source>
        <dbReference type="Proteomes" id="UP000438182"/>
    </source>
</evidence>
<dbReference type="InterPro" id="IPR000045">
    <property type="entry name" value="Prepilin_IV_endopep_pep"/>
</dbReference>
<keyword evidence="14" id="KW-1185">Reference proteome</keyword>
<comment type="subcellular location">
    <subcellularLocation>
        <location evidence="1">Cell inner membrane</location>
        <topology evidence="1">Multi-pass membrane protein</topology>
    </subcellularLocation>
    <subcellularLocation>
        <location evidence="9">Cell membrane</location>
        <topology evidence="9">Multi-pass membrane protein</topology>
    </subcellularLocation>
</comment>
<keyword evidence="9" id="KW-0489">Methyltransferase</keyword>
<dbReference type="EC" id="2.1.1.-" evidence="9"/>
<comment type="similarity">
    <text evidence="2 8">Belongs to the peptidase A24 family.</text>
</comment>
<comment type="caution">
    <text evidence="13">The sequence shown here is derived from an EMBL/GenBank/DDBJ whole genome shotgun (WGS) entry which is preliminary data.</text>
</comment>
<dbReference type="GO" id="GO:0005886">
    <property type="term" value="C:plasma membrane"/>
    <property type="evidence" value="ECO:0007669"/>
    <property type="project" value="UniProtKB-SubCell"/>
</dbReference>
<dbReference type="PRINTS" id="PR00864">
    <property type="entry name" value="PREPILNPTASE"/>
</dbReference>
<comment type="catalytic activity">
    <reaction evidence="9">
        <text>Typically cleaves a -Gly-|-Phe- bond to release an N-terminal, basic peptide of 5-8 residues from type IV prepilin, and then N-methylates the new N-terminal amino group, the methyl donor being S-adenosyl-L-methionine.</text>
        <dbReference type="EC" id="3.4.23.43"/>
    </reaction>
</comment>
<keyword evidence="9" id="KW-0808">Transferase</keyword>
<feature type="transmembrane region" description="Helical" evidence="10">
    <location>
        <begin position="114"/>
        <end position="135"/>
    </location>
</feature>
<accession>A0A6I4P1Z7</accession>
<dbReference type="Pfam" id="PF01478">
    <property type="entry name" value="Peptidase_A24"/>
    <property type="match status" value="1"/>
</dbReference>
<evidence type="ECO:0000259" key="12">
    <source>
        <dbReference type="Pfam" id="PF06750"/>
    </source>
</evidence>
<sequence>MSALAQAPGLAGILIAFAGLGGLAIGSFLNVVVARVPEGRSVVAPASACPQCGSAIRARDNVPVVSWMLLGARCRDCAAPISARYPLVEAFTGLAFAGLAAAVVLGTVPTATTAGGVADLLLLLVFAGVSIPLALIDLDAHRLPDRIVIPGMVAVGALVVVAGALSGEPEAIGRALIGGAALFALYFLLAIVSNGGMGAGDIKLAALIGLVLGRFGWAELIVGAFAAFVLGGLAAVALLVARRAKRGSGIPFGPWMLAGAWIGILAGAPIAAAYLASAGLG</sequence>
<evidence type="ECO:0000256" key="6">
    <source>
        <dbReference type="ARBA" id="ARBA00022989"/>
    </source>
</evidence>
<keyword evidence="9" id="KW-0645">Protease</keyword>
<reference evidence="13 14" key="1">
    <citation type="submission" date="2019-12" db="EMBL/GenBank/DDBJ databases">
        <authorList>
            <person name="Kim Y.S."/>
        </authorList>
    </citation>
    <scope>NUCLEOTIDE SEQUENCE [LARGE SCALE GENOMIC DNA]</scope>
    <source>
        <strain evidence="13 14">MMS17-SY077</strain>
    </source>
</reference>
<dbReference type="Proteomes" id="UP000438182">
    <property type="component" value="Unassembled WGS sequence"/>
</dbReference>
<comment type="function">
    <text evidence="9">Plays an essential role in type IV pili and type II pseudopili formation by proteolytically removing the leader sequence from substrate proteins and subsequently monomethylating the alpha-amino group of the newly exposed N-terminal phenylalanine.</text>
</comment>
<keyword evidence="7 10" id="KW-0472">Membrane</keyword>
<evidence type="ECO:0000313" key="13">
    <source>
        <dbReference type="EMBL" id="MWB99592.1"/>
    </source>
</evidence>
<dbReference type="RefSeq" id="WP_160425972.1">
    <property type="nucleotide sequence ID" value="NZ_WSTA01000068.1"/>
</dbReference>
<evidence type="ECO:0000256" key="3">
    <source>
        <dbReference type="ARBA" id="ARBA00022475"/>
    </source>
</evidence>
<dbReference type="InterPro" id="IPR050882">
    <property type="entry name" value="Prepilin_peptidase/N-MTase"/>
</dbReference>
<organism evidence="13 14">
    <name type="scientific">Agromyces seonyuensis</name>
    <dbReference type="NCBI Taxonomy" id="2662446"/>
    <lineage>
        <taxon>Bacteria</taxon>
        <taxon>Bacillati</taxon>
        <taxon>Actinomycetota</taxon>
        <taxon>Actinomycetes</taxon>
        <taxon>Micrococcales</taxon>
        <taxon>Microbacteriaceae</taxon>
        <taxon>Agromyces</taxon>
    </lineage>
</organism>
<feature type="transmembrane region" description="Helical" evidence="10">
    <location>
        <begin position="221"/>
        <end position="240"/>
    </location>
</feature>
<feature type="domain" description="Prepilin peptidase A24 N-terminal" evidence="12">
    <location>
        <begin position="22"/>
        <end position="101"/>
    </location>
</feature>
<name>A0A6I4P1Z7_9MICO</name>
<feature type="transmembrane region" description="Helical" evidence="10">
    <location>
        <begin position="147"/>
        <end position="165"/>
    </location>
</feature>
<dbReference type="GO" id="GO:0008168">
    <property type="term" value="F:methyltransferase activity"/>
    <property type="evidence" value="ECO:0007669"/>
    <property type="project" value="UniProtKB-KW"/>
</dbReference>
<dbReference type="EMBL" id="WSTA01000068">
    <property type="protein sequence ID" value="MWB99592.1"/>
    <property type="molecule type" value="Genomic_DNA"/>
</dbReference>
<dbReference type="GO" id="GO:0004190">
    <property type="term" value="F:aspartic-type endopeptidase activity"/>
    <property type="evidence" value="ECO:0007669"/>
    <property type="project" value="UniProtKB-EC"/>
</dbReference>
<evidence type="ECO:0000256" key="5">
    <source>
        <dbReference type="ARBA" id="ARBA00022692"/>
    </source>
</evidence>
<protein>
    <recommendedName>
        <fullName evidence="9">Prepilin leader peptidase/N-methyltransferase</fullName>
        <ecNumber evidence="9">2.1.1.-</ecNumber>
        <ecNumber evidence="9">3.4.23.43</ecNumber>
    </recommendedName>
</protein>
<dbReference type="PANTHER" id="PTHR30487:SF0">
    <property type="entry name" value="PREPILIN LEADER PEPTIDASE_N-METHYLTRANSFERASE-RELATED"/>
    <property type="match status" value="1"/>
</dbReference>
<feature type="transmembrane region" description="Helical" evidence="10">
    <location>
        <begin position="171"/>
        <end position="191"/>
    </location>
</feature>
<keyword evidence="6 10" id="KW-1133">Transmembrane helix</keyword>
<keyword evidence="9" id="KW-0378">Hydrolase</keyword>
<dbReference type="InterPro" id="IPR014032">
    <property type="entry name" value="Peptidase_A24A_bac"/>
</dbReference>
<evidence type="ECO:0000259" key="11">
    <source>
        <dbReference type="Pfam" id="PF01478"/>
    </source>
</evidence>
<feature type="transmembrane region" description="Helical" evidence="10">
    <location>
        <begin position="252"/>
        <end position="276"/>
    </location>
</feature>
<evidence type="ECO:0000256" key="4">
    <source>
        <dbReference type="ARBA" id="ARBA00022519"/>
    </source>
</evidence>
<dbReference type="Pfam" id="PF06750">
    <property type="entry name" value="A24_N_bact"/>
    <property type="match status" value="1"/>
</dbReference>
<dbReference type="InterPro" id="IPR010627">
    <property type="entry name" value="Prepilin_pept_A24_N"/>
</dbReference>
<feature type="domain" description="Prepilin type IV endopeptidase peptidase" evidence="11">
    <location>
        <begin position="124"/>
        <end position="235"/>
    </location>
</feature>
<keyword evidence="4" id="KW-0997">Cell inner membrane</keyword>
<proteinExistence type="inferred from homology"/>
<dbReference type="Gene3D" id="1.20.120.1220">
    <property type="match status" value="1"/>
</dbReference>
<evidence type="ECO:0000256" key="7">
    <source>
        <dbReference type="ARBA" id="ARBA00023136"/>
    </source>
</evidence>
<evidence type="ECO:0000256" key="2">
    <source>
        <dbReference type="ARBA" id="ARBA00005801"/>
    </source>
</evidence>
<dbReference type="EC" id="3.4.23.43" evidence="9"/>
<evidence type="ECO:0000256" key="1">
    <source>
        <dbReference type="ARBA" id="ARBA00004429"/>
    </source>
</evidence>
<dbReference type="PANTHER" id="PTHR30487">
    <property type="entry name" value="TYPE 4 PREPILIN-LIKE PROTEINS LEADER PEPTIDE-PROCESSING ENZYME"/>
    <property type="match status" value="1"/>
</dbReference>
<evidence type="ECO:0000256" key="9">
    <source>
        <dbReference type="RuleBase" id="RU003794"/>
    </source>
</evidence>
<dbReference type="AlphaFoldDB" id="A0A6I4P1Z7"/>
<evidence type="ECO:0000256" key="8">
    <source>
        <dbReference type="RuleBase" id="RU003793"/>
    </source>
</evidence>